<dbReference type="AlphaFoldDB" id="A0A2Z7C5U9"/>
<dbReference type="EMBL" id="KQ999536">
    <property type="protein sequence ID" value="KZV41301.1"/>
    <property type="molecule type" value="Genomic_DNA"/>
</dbReference>
<evidence type="ECO:0000313" key="1">
    <source>
        <dbReference type="EMBL" id="KZV41301.1"/>
    </source>
</evidence>
<proteinExistence type="predicted"/>
<name>A0A2Z7C5U9_9LAMI</name>
<keyword evidence="2" id="KW-1185">Reference proteome</keyword>
<protein>
    <submittedName>
        <fullName evidence="1">Uncharacterized protein</fullName>
    </submittedName>
</protein>
<sequence>MSAGCSAEADVNAGQLSCCSKRKRRRFVVATGSLAAIDRSDLIGDRSYDEVTVMGMNRMFIRWTRARWAGPSPSSSLLKVDLDLITHNLQQTLTLKALVAAAPPLFKSRLAPPPCAAAAASLAGICSDQLDEENPSALILSGLLVQADEGVSLPVVDLIDVIYRRLP</sequence>
<organism evidence="1 2">
    <name type="scientific">Dorcoceras hygrometricum</name>
    <dbReference type="NCBI Taxonomy" id="472368"/>
    <lineage>
        <taxon>Eukaryota</taxon>
        <taxon>Viridiplantae</taxon>
        <taxon>Streptophyta</taxon>
        <taxon>Embryophyta</taxon>
        <taxon>Tracheophyta</taxon>
        <taxon>Spermatophyta</taxon>
        <taxon>Magnoliopsida</taxon>
        <taxon>eudicotyledons</taxon>
        <taxon>Gunneridae</taxon>
        <taxon>Pentapetalae</taxon>
        <taxon>asterids</taxon>
        <taxon>lamiids</taxon>
        <taxon>Lamiales</taxon>
        <taxon>Gesneriaceae</taxon>
        <taxon>Didymocarpoideae</taxon>
        <taxon>Trichosporeae</taxon>
        <taxon>Loxocarpinae</taxon>
        <taxon>Dorcoceras</taxon>
    </lineage>
</organism>
<accession>A0A2Z7C5U9</accession>
<dbReference type="Proteomes" id="UP000250235">
    <property type="component" value="Unassembled WGS sequence"/>
</dbReference>
<evidence type="ECO:0000313" key="2">
    <source>
        <dbReference type="Proteomes" id="UP000250235"/>
    </source>
</evidence>
<gene>
    <name evidence="1" type="ORF">F511_40592</name>
</gene>
<reference evidence="1 2" key="1">
    <citation type="journal article" date="2015" name="Proc. Natl. Acad. Sci. U.S.A.">
        <title>The resurrection genome of Boea hygrometrica: A blueprint for survival of dehydration.</title>
        <authorList>
            <person name="Xiao L."/>
            <person name="Yang G."/>
            <person name="Zhang L."/>
            <person name="Yang X."/>
            <person name="Zhao S."/>
            <person name="Ji Z."/>
            <person name="Zhou Q."/>
            <person name="Hu M."/>
            <person name="Wang Y."/>
            <person name="Chen M."/>
            <person name="Xu Y."/>
            <person name="Jin H."/>
            <person name="Xiao X."/>
            <person name="Hu G."/>
            <person name="Bao F."/>
            <person name="Hu Y."/>
            <person name="Wan P."/>
            <person name="Li L."/>
            <person name="Deng X."/>
            <person name="Kuang T."/>
            <person name="Xiang C."/>
            <person name="Zhu J.K."/>
            <person name="Oliver M.J."/>
            <person name="He Y."/>
        </authorList>
    </citation>
    <scope>NUCLEOTIDE SEQUENCE [LARGE SCALE GENOMIC DNA]</scope>
    <source>
        <strain evidence="2">cv. XS01</strain>
    </source>
</reference>